<keyword evidence="3" id="KW-1185">Reference proteome</keyword>
<feature type="chain" id="PRO_5046063524" description="Autotransporter outer membrane beta-barrel domain-containing protein" evidence="1">
    <location>
        <begin position="22"/>
        <end position="263"/>
    </location>
</feature>
<accession>A0ABQ5V0C8</accession>
<dbReference type="Proteomes" id="UP001161390">
    <property type="component" value="Unassembled WGS sequence"/>
</dbReference>
<name>A0ABQ5V0C8_9PROT</name>
<keyword evidence="1" id="KW-0732">Signal</keyword>
<reference evidence="2" key="2">
    <citation type="submission" date="2023-01" db="EMBL/GenBank/DDBJ databases">
        <title>Draft genome sequence of Algimonas porphyrae strain NBRC 108216.</title>
        <authorList>
            <person name="Sun Q."/>
            <person name="Mori K."/>
        </authorList>
    </citation>
    <scope>NUCLEOTIDE SEQUENCE</scope>
    <source>
        <strain evidence="2">NBRC 108216</strain>
    </source>
</reference>
<comment type="caution">
    <text evidence="2">The sequence shown here is derived from an EMBL/GenBank/DDBJ whole genome shotgun (WGS) entry which is preliminary data.</text>
</comment>
<evidence type="ECO:0000313" key="2">
    <source>
        <dbReference type="EMBL" id="GLQ20878.1"/>
    </source>
</evidence>
<organism evidence="2 3">
    <name type="scientific">Algimonas porphyrae</name>
    <dbReference type="NCBI Taxonomy" id="1128113"/>
    <lineage>
        <taxon>Bacteria</taxon>
        <taxon>Pseudomonadati</taxon>
        <taxon>Pseudomonadota</taxon>
        <taxon>Alphaproteobacteria</taxon>
        <taxon>Maricaulales</taxon>
        <taxon>Robiginitomaculaceae</taxon>
        <taxon>Algimonas</taxon>
    </lineage>
</organism>
<dbReference type="EMBL" id="BSNJ01000004">
    <property type="protein sequence ID" value="GLQ20878.1"/>
    <property type="molecule type" value="Genomic_DNA"/>
</dbReference>
<reference evidence="2" key="1">
    <citation type="journal article" date="2014" name="Int. J. Syst. Evol. Microbiol.">
        <title>Complete genome of a new Firmicutes species belonging to the dominant human colonic microbiota ('Ruminococcus bicirculans') reveals two chromosomes and a selective capacity to utilize plant glucans.</title>
        <authorList>
            <consortium name="NISC Comparative Sequencing Program"/>
            <person name="Wegmann U."/>
            <person name="Louis P."/>
            <person name="Goesmann A."/>
            <person name="Henrissat B."/>
            <person name="Duncan S.H."/>
            <person name="Flint H.J."/>
        </authorList>
    </citation>
    <scope>NUCLEOTIDE SEQUENCE</scope>
    <source>
        <strain evidence="2">NBRC 108216</strain>
    </source>
</reference>
<proteinExistence type="predicted"/>
<gene>
    <name evidence="2" type="ORF">GCM10007854_18330</name>
</gene>
<dbReference type="PROSITE" id="PS51257">
    <property type="entry name" value="PROKAR_LIPOPROTEIN"/>
    <property type="match status" value="1"/>
</dbReference>
<evidence type="ECO:0008006" key="4">
    <source>
        <dbReference type="Google" id="ProtNLM"/>
    </source>
</evidence>
<dbReference type="RefSeq" id="WP_284371869.1">
    <property type="nucleotide sequence ID" value="NZ_BSNJ01000004.1"/>
</dbReference>
<evidence type="ECO:0000256" key="1">
    <source>
        <dbReference type="SAM" id="SignalP"/>
    </source>
</evidence>
<evidence type="ECO:0000313" key="3">
    <source>
        <dbReference type="Proteomes" id="UP001161390"/>
    </source>
</evidence>
<feature type="signal peptide" evidence="1">
    <location>
        <begin position="1"/>
        <end position="21"/>
    </location>
</feature>
<sequence>MKLNRLLCAAGALSLAATGCAYQGSSYGHNSWSAPTYSSYGTSYGASYRPAGYGVQHIGATRLELEVGAEEFIDGDIIQAGNAVGPMTTTQTGYSDAFKRGYRVSAGLARDVRPNTTVLARGFYKEAEGETGVPVGTIGAVTVNGQFSDYKSYGAELGLRQYVGAGRSGLRPYLGATVGAEYIDDITLTTAAPIALNEAGWVPTASGTAGIEMPVSRTASLALESGIRWSGSQDRAAAATAAGYTDDGSKLSVPVTLRGSFRF</sequence>
<protein>
    <recommendedName>
        <fullName evidence="4">Autotransporter outer membrane beta-barrel domain-containing protein</fullName>
    </recommendedName>
</protein>